<reference evidence="2 3" key="1">
    <citation type="journal article" date="2015" name="Genome Biol. Evol.">
        <title>Comparative Genomics of a Bacterivorous Green Alga Reveals Evolutionary Causalities and Consequences of Phago-Mixotrophic Mode of Nutrition.</title>
        <authorList>
            <person name="Burns J.A."/>
            <person name="Paasch A."/>
            <person name="Narechania A."/>
            <person name="Kim E."/>
        </authorList>
    </citation>
    <scope>NUCLEOTIDE SEQUENCE [LARGE SCALE GENOMIC DNA]</scope>
    <source>
        <strain evidence="2 3">PLY_AMNH</strain>
    </source>
</reference>
<comment type="caution">
    <text evidence="2">The sequence shown here is derived from an EMBL/GenBank/DDBJ whole genome shotgun (WGS) entry which is preliminary data.</text>
</comment>
<accession>A0AAE0FBE0</accession>
<feature type="compositionally biased region" description="Low complexity" evidence="1">
    <location>
        <begin position="468"/>
        <end position="482"/>
    </location>
</feature>
<evidence type="ECO:0008006" key="4">
    <source>
        <dbReference type="Google" id="ProtNLM"/>
    </source>
</evidence>
<feature type="non-terminal residue" evidence="2">
    <location>
        <position position="528"/>
    </location>
</feature>
<name>A0AAE0FBE0_9CHLO</name>
<evidence type="ECO:0000256" key="1">
    <source>
        <dbReference type="SAM" id="MobiDB-lite"/>
    </source>
</evidence>
<feature type="region of interest" description="Disordered" evidence="1">
    <location>
        <begin position="429"/>
        <end position="528"/>
    </location>
</feature>
<proteinExistence type="predicted"/>
<organism evidence="2 3">
    <name type="scientific">Cymbomonas tetramitiformis</name>
    <dbReference type="NCBI Taxonomy" id="36881"/>
    <lineage>
        <taxon>Eukaryota</taxon>
        <taxon>Viridiplantae</taxon>
        <taxon>Chlorophyta</taxon>
        <taxon>Pyramimonadophyceae</taxon>
        <taxon>Pyramimonadales</taxon>
        <taxon>Pyramimonadaceae</taxon>
        <taxon>Cymbomonas</taxon>
    </lineage>
</organism>
<evidence type="ECO:0000313" key="3">
    <source>
        <dbReference type="Proteomes" id="UP001190700"/>
    </source>
</evidence>
<protein>
    <recommendedName>
        <fullName evidence="4">C3H1-type domain-containing protein</fullName>
    </recommendedName>
</protein>
<keyword evidence="3" id="KW-1185">Reference proteome</keyword>
<feature type="region of interest" description="Disordered" evidence="1">
    <location>
        <begin position="78"/>
        <end position="99"/>
    </location>
</feature>
<evidence type="ECO:0000313" key="2">
    <source>
        <dbReference type="EMBL" id="KAK3256554.1"/>
    </source>
</evidence>
<dbReference type="EMBL" id="LGRX02021542">
    <property type="protein sequence ID" value="KAK3256554.1"/>
    <property type="molecule type" value="Genomic_DNA"/>
</dbReference>
<feature type="compositionally biased region" description="Basic and acidic residues" evidence="1">
    <location>
        <begin position="510"/>
        <end position="528"/>
    </location>
</feature>
<feature type="compositionally biased region" description="Basic and acidic residues" evidence="1">
    <location>
        <begin position="78"/>
        <end position="94"/>
    </location>
</feature>
<feature type="region of interest" description="Disordered" evidence="1">
    <location>
        <begin position="13"/>
        <end position="41"/>
    </location>
</feature>
<dbReference type="AlphaFoldDB" id="A0AAE0FBE0"/>
<dbReference type="Proteomes" id="UP001190700">
    <property type="component" value="Unassembled WGS sequence"/>
</dbReference>
<gene>
    <name evidence="2" type="ORF">CYMTET_34312</name>
</gene>
<sequence>MLDATWTRFIQARRDAGQTTSKTAGIGKQKDPAGAKTTSKPKSSILSCFHWNAGKCTKKACKFPHVCSSCGGDHRKKDNASIGLDRRGRDDRPTPVDLVDDTAQRGVSTSDIEEPTLSSWGASSGLMPTRVDVAVAHGAGWQIDPAGVDMSGENYVKAGFEHKVDELHEEELRLKRVVPIPPHLAEAVHGVGVVDEDHSNFEKRIVLMKRKVKPSHFSVDASTGTGMGGFLDGRKANVTAKKQDAFSRSGVMLKGSMRFTGKDLMEVVASFSKTNQFSEREHKVRGRTGAEALLEVRGRTGAEALLKVRGRTHAEALPKVRGRTRAEALLKVRGRTRAEALLNVRGRTGAEALLEVRGRTGAEALLEVRGRTGAEALLKRGWQGDYGAALSDSQWAAECDDTCRQAHLMHARSLQVLKRKKEAARVTRALESKFPPLQEDQEAAMHEAMAEGEAQPAPHSGPAPHGVADAALRGATDAAPRAESCLPGMDSEAGVAEGDAEISESSPPPAERDEAAAAVRDEQRGHAK</sequence>